<organism evidence="1 2">
    <name type="scientific">Halomonas dongshanensis</name>
    <dbReference type="NCBI Taxonomy" id="2890835"/>
    <lineage>
        <taxon>Bacteria</taxon>
        <taxon>Pseudomonadati</taxon>
        <taxon>Pseudomonadota</taxon>
        <taxon>Gammaproteobacteria</taxon>
        <taxon>Oceanospirillales</taxon>
        <taxon>Halomonadaceae</taxon>
        <taxon>Halomonas</taxon>
    </lineage>
</organism>
<dbReference type="CDD" id="cd16440">
    <property type="entry name" value="beta_Kdo_transferase_KpsC_1"/>
    <property type="match status" value="1"/>
</dbReference>
<dbReference type="RefSeq" id="WP_259035966.1">
    <property type="nucleotide sequence ID" value="NZ_JAJISC010000003.1"/>
</dbReference>
<protein>
    <submittedName>
        <fullName evidence="1">Capsular polysaccharide biosynthesis protein</fullName>
    </submittedName>
</protein>
<evidence type="ECO:0000313" key="2">
    <source>
        <dbReference type="Proteomes" id="UP001165542"/>
    </source>
</evidence>
<dbReference type="CDD" id="cd16439">
    <property type="entry name" value="beta_Kdo_transferase_KpsC_2"/>
    <property type="match status" value="1"/>
</dbReference>
<name>A0ABT2EC64_9GAMM</name>
<comment type="caution">
    <text evidence="1">The sequence shown here is derived from an EMBL/GenBank/DDBJ whole genome shotgun (WGS) entry which is preliminary data.</text>
</comment>
<evidence type="ECO:0000313" key="1">
    <source>
        <dbReference type="EMBL" id="MCS2609167.1"/>
    </source>
</evidence>
<accession>A0ABT2EC64</accession>
<reference evidence="1" key="1">
    <citation type="submission" date="2021-11" db="EMBL/GenBank/DDBJ databases">
        <title>Halomonas sp., isolated from a coastal aquaculture zone in Dongshan Bay.</title>
        <authorList>
            <person name="Lin W."/>
        </authorList>
    </citation>
    <scope>NUCLEOTIDE SEQUENCE</scope>
    <source>
        <strain evidence="1">Yzlin-01</strain>
    </source>
</reference>
<dbReference type="EMBL" id="JAJISC010000003">
    <property type="protein sequence ID" value="MCS2609167.1"/>
    <property type="molecule type" value="Genomic_DNA"/>
</dbReference>
<proteinExistence type="predicted"/>
<dbReference type="Proteomes" id="UP001165542">
    <property type="component" value="Unassembled WGS sequence"/>
</dbReference>
<dbReference type="Pfam" id="PF05159">
    <property type="entry name" value="Capsule_synth"/>
    <property type="match status" value="2"/>
</dbReference>
<dbReference type="InterPro" id="IPR007833">
    <property type="entry name" value="Capsule_polysaccharide_synth"/>
</dbReference>
<sequence length="671" mass="74678">MEKRTAGILSPGIQRISALKALLPEFDRLIRLNSLSRMPDAVVGWGLKPTSVRARRYAQKHHLPYIALEDGFLRSLGLGVAGYQPHSLVVDHTGIYYDATRPSDLENWLNDATFDHDELALAERCMTQLRHYRLSKYNHAPDQLPEPLNRGTPGSCVLVVDQTAGDASISFGGASAESFTAMLEAALAEHPNATVLVKVHPDVIAGKKSGHLLKAAQHPRCVLVGNDINPWALFDIVSQVYVVTSQLGFEALLAQVPVTCFGLPFYAAWGLTDDRQACHRRRRTRTLTEVFAAAYLRYARYANPYTGQPSTLEDTLALIADQKRQRDRLSGDWLACGFSSWKRGFIDDFLGAAAKVSHQRQLPKAPVSKRVLVWSSSIDDAFKQRHSGHIDTLWRMEDGFVRSAGLGVDLTRPLSLVIDSKGIYYDPRQPSDLEILLETFDFTPDLLERARHLRERLVGLKLSKYNVPGERELDLPSDRHLVLVPGQVESDASIAAGSPQIRTNQALLEAVRTAHPDAYILYKPHPDVISGARLGLLAADASTLYDAEVGHVDIAALLERVDAVHTMSSLTGFEALLRGRKVYTYGLPFYAGWGLTQDALHCPRRTRRLGLDALVAATLILYPSYVDPATKQLCNVETVVTLLEQAQYRLVKPTWKQQLYRCYRSIVIGRH</sequence>
<keyword evidence="2" id="KW-1185">Reference proteome</keyword>
<gene>
    <name evidence="1" type="ORF">LLY24_07540</name>
</gene>